<protein>
    <recommendedName>
        <fullName evidence="3">Phospholipase/carboxylesterase/thioesterase domain-containing protein</fullName>
    </recommendedName>
</protein>
<name>A0A6C2UKT8_9BACT</name>
<evidence type="ECO:0000256" key="1">
    <source>
        <dbReference type="ARBA" id="ARBA00022729"/>
    </source>
</evidence>
<proteinExistence type="predicted"/>
<dbReference type="AlphaFoldDB" id="A0A6C2UKT8"/>
<dbReference type="SUPFAM" id="SSF53474">
    <property type="entry name" value="alpha/beta-Hydrolases"/>
    <property type="match status" value="1"/>
</dbReference>
<dbReference type="Proteomes" id="UP000346198">
    <property type="component" value="Unassembled WGS sequence"/>
</dbReference>
<evidence type="ECO:0000313" key="5">
    <source>
        <dbReference type="Proteomes" id="UP000346198"/>
    </source>
</evidence>
<dbReference type="InterPro" id="IPR029058">
    <property type="entry name" value="AB_hydrolase_fold"/>
</dbReference>
<keyword evidence="5" id="KW-1185">Reference proteome</keyword>
<evidence type="ECO:0000259" key="3">
    <source>
        <dbReference type="Pfam" id="PF02230"/>
    </source>
</evidence>
<dbReference type="EMBL" id="CAAHFH010000002">
    <property type="protein sequence ID" value="VGO20852.1"/>
    <property type="molecule type" value="Genomic_DNA"/>
</dbReference>
<organism evidence="4 5">
    <name type="scientific">Pontiella sulfatireligans</name>
    <dbReference type="NCBI Taxonomy" id="2750658"/>
    <lineage>
        <taxon>Bacteria</taxon>
        <taxon>Pseudomonadati</taxon>
        <taxon>Kiritimatiellota</taxon>
        <taxon>Kiritimatiellia</taxon>
        <taxon>Kiritimatiellales</taxon>
        <taxon>Pontiellaceae</taxon>
        <taxon>Pontiella</taxon>
    </lineage>
</organism>
<gene>
    <name evidence="4" type="ORF">SCARR_02919</name>
</gene>
<dbReference type="Gene3D" id="3.40.50.1820">
    <property type="entry name" value="alpha/beta hydrolase"/>
    <property type="match status" value="1"/>
</dbReference>
<dbReference type="GO" id="GO:0016787">
    <property type="term" value="F:hydrolase activity"/>
    <property type="evidence" value="ECO:0007669"/>
    <property type="project" value="InterPro"/>
</dbReference>
<reference evidence="4 5" key="1">
    <citation type="submission" date="2019-04" db="EMBL/GenBank/DDBJ databases">
        <authorList>
            <person name="Van Vliet M D."/>
        </authorList>
    </citation>
    <scope>NUCLEOTIDE SEQUENCE [LARGE SCALE GENOMIC DNA]</scope>
    <source>
        <strain evidence="4 5">F21</strain>
    </source>
</reference>
<keyword evidence="1 2" id="KW-0732">Signal</keyword>
<dbReference type="PANTHER" id="PTHR43037:SF1">
    <property type="entry name" value="BLL1128 PROTEIN"/>
    <property type="match status" value="1"/>
</dbReference>
<feature type="domain" description="Phospholipase/carboxylesterase/thioesterase" evidence="3">
    <location>
        <begin position="154"/>
        <end position="259"/>
    </location>
</feature>
<accession>A0A6C2UKT8</accession>
<dbReference type="Pfam" id="PF02230">
    <property type="entry name" value="Abhydrolase_2"/>
    <property type="match status" value="1"/>
</dbReference>
<dbReference type="PANTHER" id="PTHR43037">
    <property type="entry name" value="UNNAMED PRODUCT-RELATED"/>
    <property type="match status" value="1"/>
</dbReference>
<feature type="chain" id="PRO_5025480851" description="Phospholipase/carboxylesterase/thioesterase domain-containing protein" evidence="2">
    <location>
        <begin position="20"/>
        <end position="292"/>
    </location>
</feature>
<dbReference type="InterPro" id="IPR003140">
    <property type="entry name" value="PLipase/COase/thioEstase"/>
</dbReference>
<dbReference type="InterPro" id="IPR050955">
    <property type="entry name" value="Plant_Biomass_Hydrol_Est"/>
</dbReference>
<sequence>MRVMIAIMLASMVCLSAEAAKEKKKAPKVPERILKLYEPAEYKGMPYRLMKPVDFDPSQTYPLILSLHGAGGKGTDNLNSLKIWTEYLAEDGLRKKHPCFVLVPQMVKGWRISGEQHVPTQAELDGLDPSWDKWKARFAAGPKNVDNGALSLSFELIDQLSQEYKIDSDRIYVLGHSMGGFGNWTAIWSEPDRFAAAIPCAGGLPPWYNYARFKGVPVWAFHSADDNIVSVEYTRAIFQALEKCNGNMKYTELNGVGHGAQTPAFSYQGDAAGGGATRTATDRCDTTATIWD</sequence>
<feature type="signal peptide" evidence="2">
    <location>
        <begin position="1"/>
        <end position="19"/>
    </location>
</feature>
<evidence type="ECO:0000256" key="2">
    <source>
        <dbReference type="SAM" id="SignalP"/>
    </source>
</evidence>
<dbReference type="RefSeq" id="WP_136062359.1">
    <property type="nucleotide sequence ID" value="NZ_CAAHFH010000002.1"/>
</dbReference>
<evidence type="ECO:0000313" key="4">
    <source>
        <dbReference type="EMBL" id="VGO20852.1"/>
    </source>
</evidence>